<dbReference type="eggNOG" id="COG5463">
    <property type="taxonomic scope" value="Bacteria"/>
</dbReference>
<dbReference type="RefSeq" id="WP_014401923.1">
    <property type="nucleotide sequence ID" value="NC_017033.1"/>
</dbReference>
<dbReference type="STRING" id="767434.Fraau_0430"/>
<dbReference type="PROSITE" id="PS51257">
    <property type="entry name" value="PROKAR_LIPOPROTEIN"/>
    <property type="match status" value="1"/>
</dbReference>
<keyword evidence="1" id="KW-0732">Signal</keyword>
<gene>
    <name evidence="2" type="ordered locus">Fraau_0430</name>
</gene>
<dbReference type="Proteomes" id="UP000005234">
    <property type="component" value="Chromosome"/>
</dbReference>
<evidence type="ECO:0000256" key="1">
    <source>
        <dbReference type="SAM" id="SignalP"/>
    </source>
</evidence>
<dbReference type="OrthoDB" id="7361974at2"/>
<evidence type="ECO:0000313" key="2">
    <source>
        <dbReference type="EMBL" id="AFC84917.1"/>
    </source>
</evidence>
<dbReference type="InterPro" id="IPR009576">
    <property type="entry name" value="Biofilm_formation_YgiB"/>
</dbReference>
<dbReference type="AlphaFoldDB" id="H8L3W2"/>
<feature type="chain" id="PRO_5003614888" evidence="1">
    <location>
        <begin position="21"/>
        <end position="195"/>
    </location>
</feature>
<organism evidence="2 3">
    <name type="scientific">Frateuria aurantia (strain ATCC 33424 / DSM 6220 / KCTC 2777 / LMG 1558 / NBRC 3245 / NCIMB 13370)</name>
    <name type="common">Acetobacter aurantius</name>
    <dbReference type="NCBI Taxonomy" id="767434"/>
    <lineage>
        <taxon>Bacteria</taxon>
        <taxon>Pseudomonadati</taxon>
        <taxon>Pseudomonadota</taxon>
        <taxon>Gammaproteobacteria</taxon>
        <taxon>Lysobacterales</taxon>
        <taxon>Rhodanobacteraceae</taxon>
        <taxon>Frateuria</taxon>
    </lineage>
</organism>
<proteinExistence type="predicted"/>
<dbReference type="KEGG" id="fau:Fraau_0430"/>
<accession>H8L3W2</accession>
<reference evidence="2" key="1">
    <citation type="submission" date="2012-02" db="EMBL/GenBank/DDBJ databases">
        <title>The complete genome of Frateuria aurantia DSM 6220.</title>
        <authorList>
            <consortium name="US DOE Joint Genome Institute (JGI-PGF)"/>
            <person name="Lucas S."/>
            <person name="Copeland A."/>
            <person name="Lapidus A."/>
            <person name="Glavina del Rio T."/>
            <person name="Dalin E."/>
            <person name="Tice H."/>
            <person name="Bruce D."/>
            <person name="Goodwin L."/>
            <person name="Pitluck S."/>
            <person name="Peters L."/>
            <person name="Ovchinnikova G."/>
            <person name="Teshima H."/>
            <person name="Kyrpides N."/>
            <person name="Mavromatis K."/>
            <person name="Ivanova N."/>
            <person name="Brettin T."/>
            <person name="Detter J.C."/>
            <person name="Han C."/>
            <person name="Larimer F."/>
            <person name="Land M."/>
            <person name="Hauser L."/>
            <person name="Markowitz V."/>
            <person name="Cheng J.-F."/>
            <person name="Hugenholtz P."/>
            <person name="Woyke T."/>
            <person name="Wu D."/>
            <person name="Brambilla E."/>
            <person name="Klenk H.-P."/>
            <person name="Eisen J.A."/>
        </authorList>
    </citation>
    <scope>NUCLEOTIDE SEQUENCE</scope>
    <source>
        <strain evidence="2">DSM 6220</strain>
    </source>
</reference>
<dbReference type="Pfam" id="PF06693">
    <property type="entry name" value="DUF1190"/>
    <property type="match status" value="1"/>
</dbReference>
<sequence length="195" mass="20283">MKRSRHLRLVLLGSAPLLLAGCSHDDSSREGVYTSVDSCTAATHDASTCRQAYADARNQARTEAPRFDSLADCELDYGKQSCQTQESDGHTVFTPMLTGFLLSQALRNGQPQGAPSTAPAFRDRSGQWFRAPASCASGAAPNGSCSSGSGSHFYGRGTGTVSRPPLQAIELPADRAVTVSRGGFGGFGAHGGGGE</sequence>
<keyword evidence="3" id="KW-1185">Reference proteome</keyword>
<feature type="signal peptide" evidence="1">
    <location>
        <begin position="1"/>
        <end position="20"/>
    </location>
</feature>
<dbReference type="EMBL" id="CP003350">
    <property type="protein sequence ID" value="AFC84917.1"/>
    <property type="molecule type" value="Genomic_DNA"/>
</dbReference>
<dbReference type="HOGENOM" id="CLU_095624_0_1_6"/>
<protein>
    <submittedName>
        <fullName evidence="2">Putative integral membrane protein</fullName>
    </submittedName>
</protein>
<name>H8L3W2_FRAAD</name>
<evidence type="ECO:0000313" key="3">
    <source>
        <dbReference type="Proteomes" id="UP000005234"/>
    </source>
</evidence>